<gene>
    <name evidence="1" type="ORF">ABT39_MTgene2761</name>
</gene>
<name>A0A117NI83_PICGL</name>
<dbReference type="EMBL" id="LKAM01000002">
    <property type="protein sequence ID" value="KUM49536.1"/>
    <property type="molecule type" value="Genomic_DNA"/>
</dbReference>
<reference evidence="1" key="1">
    <citation type="journal article" date="2015" name="Genome Biol. Evol.">
        <title>Organellar Genomes of White Spruce (Picea glauca): Assembly and Annotation.</title>
        <authorList>
            <person name="Jackman S.D."/>
            <person name="Warren R.L."/>
            <person name="Gibb E.A."/>
            <person name="Vandervalk B.P."/>
            <person name="Mohamadi H."/>
            <person name="Chu J."/>
            <person name="Raymond A."/>
            <person name="Pleasance S."/>
            <person name="Coope R."/>
            <person name="Wildung M.R."/>
            <person name="Ritland C.E."/>
            <person name="Bousquet J."/>
            <person name="Jones S.J."/>
            <person name="Bohlmann J."/>
            <person name="Birol I."/>
        </authorList>
    </citation>
    <scope>NUCLEOTIDE SEQUENCE [LARGE SCALE GENOMIC DNA]</scope>
    <source>
        <tissue evidence="1">Flushing bud</tissue>
    </source>
</reference>
<organism evidence="1">
    <name type="scientific">Picea glauca</name>
    <name type="common">White spruce</name>
    <name type="synonym">Pinus glauca</name>
    <dbReference type="NCBI Taxonomy" id="3330"/>
    <lineage>
        <taxon>Eukaryota</taxon>
        <taxon>Viridiplantae</taxon>
        <taxon>Streptophyta</taxon>
        <taxon>Embryophyta</taxon>
        <taxon>Tracheophyta</taxon>
        <taxon>Spermatophyta</taxon>
        <taxon>Pinopsida</taxon>
        <taxon>Pinidae</taxon>
        <taxon>Conifers I</taxon>
        <taxon>Pinales</taxon>
        <taxon>Pinaceae</taxon>
        <taxon>Picea</taxon>
    </lineage>
</organism>
<proteinExistence type="predicted"/>
<evidence type="ECO:0000313" key="1">
    <source>
        <dbReference type="EMBL" id="KUM49536.1"/>
    </source>
</evidence>
<sequence>MRILKPTPYQDPPKVLPACPHFVRGFSRRLKSLYCLVTEAYALLRGSYLNRLLQGAISLNCLLQGADFGTDREVHTTERHFETNSEVLTSRL</sequence>
<geneLocation type="mitochondrion" evidence="1"/>
<accession>A0A117NI83</accession>
<comment type="caution">
    <text evidence="1">The sequence shown here is derived from an EMBL/GenBank/DDBJ whole genome shotgun (WGS) entry which is preliminary data.</text>
</comment>
<dbReference type="AlphaFoldDB" id="A0A117NI83"/>
<keyword evidence="1" id="KW-0496">Mitochondrion</keyword>
<protein>
    <submittedName>
        <fullName evidence="1">Uncharacterized protein</fullName>
    </submittedName>
</protein>